<proteinExistence type="predicted"/>
<dbReference type="SUPFAM" id="SSF48452">
    <property type="entry name" value="TPR-like"/>
    <property type="match status" value="2"/>
</dbReference>
<dbReference type="InterPro" id="IPR011990">
    <property type="entry name" value="TPR-like_helical_dom_sf"/>
</dbReference>
<dbReference type="Proteomes" id="UP000751190">
    <property type="component" value="Unassembled WGS sequence"/>
</dbReference>
<sequence>MHGDAEGGQAPAVLLVRRTDSVDIRLQLERAAGLVQRAREALVVDDAAGAARALALSSEAITLAPSSADAFLERSRAHLAVFRRDSAALAARDQCIRDARRAAFMKPASWRCALQLSRAHVAAGELDEGLRALGEAEALARADAEGESAAELAFTLEDQRGRLQLEQGKAAKARGTVEQAWMWLLADAVTSLDRALAAKPRSADTLNNRGVAYYEARAYAPALADFEAALRVDAAHDRALSNRALVQRLRRELHAAHASLSAAIAHNPASAVSFNNLGCIERDLGRLPAALLSFERAAEMDSAYEQARTNRDTVLSELRHPVPIRPVADVPLPPQASR</sequence>
<protein>
    <recommendedName>
        <fullName evidence="6">Tetratricopeptide repeat protein</fullName>
    </recommendedName>
</protein>
<comment type="caution">
    <text evidence="4">The sequence shown here is derived from an EMBL/GenBank/DDBJ whole genome shotgun (WGS) entry which is preliminary data.</text>
</comment>
<keyword evidence="5" id="KW-1185">Reference proteome</keyword>
<evidence type="ECO:0000313" key="4">
    <source>
        <dbReference type="EMBL" id="KAG8466988.1"/>
    </source>
</evidence>
<keyword evidence="2 3" id="KW-0802">TPR repeat</keyword>
<dbReference type="Gene3D" id="1.25.40.10">
    <property type="entry name" value="Tetratricopeptide repeat domain"/>
    <property type="match status" value="3"/>
</dbReference>
<evidence type="ECO:0000256" key="1">
    <source>
        <dbReference type="ARBA" id="ARBA00022737"/>
    </source>
</evidence>
<dbReference type="Pfam" id="PF13374">
    <property type="entry name" value="TPR_10"/>
    <property type="match status" value="2"/>
</dbReference>
<evidence type="ECO:0008006" key="6">
    <source>
        <dbReference type="Google" id="ProtNLM"/>
    </source>
</evidence>
<gene>
    <name evidence="4" type="ORF">KFE25_008367</name>
</gene>
<dbReference type="PANTHER" id="PTHR44858">
    <property type="entry name" value="TETRATRICOPEPTIDE REPEAT PROTEIN 6"/>
    <property type="match status" value="1"/>
</dbReference>
<dbReference type="PROSITE" id="PS50005">
    <property type="entry name" value="TPR"/>
    <property type="match status" value="1"/>
</dbReference>
<reference evidence="4" key="1">
    <citation type="submission" date="2021-05" db="EMBL/GenBank/DDBJ databases">
        <title>The genome of the haptophyte Pavlova lutheri (Diacronema luteri, Pavlovales) - a model for lipid biosynthesis in eukaryotic algae.</title>
        <authorList>
            <person name="Hulatt C.J."/>
            <person name="Posewitz M.C."/>
        </authorList>
    </citation>
    <scope>NUCLEOTIDE SEQUENCE</scope>
    <source>
        <strain evidence="4">NIVA-4/92</strain>
    </source>
</reference>
<dbReference type="InterPro" id="IPR019734">
    <property type="entry name" value="TPR_rpt"/>
</dbReference>
<dbReference type="AlphaFoldDB" id="A0A8J6CGS1"/>
<dbReference type="InterPro" id="IPR050498">
    <property type="entry name" value="Ycf3"/>
</dbReference>
<name>A0A8J6CGS1_DIALT</name>
<dbReference type="EMBL" id="JAGTXO010000007">
    <property type="protein sequence ID" value="KAG8466988.1"/>
    <property type="molecule type" value="Genomic_DNA"/>
</dbReference>
<evidence type="ECO:0000313" key="5">
    <source>
        <dbReference type="Proteomes" id="UP000751190"/>
    </source>
</evidence>
<evidence type="ECO:0000256" key="3">
    <source>
        <dbReference type="PROSITE-ProRule" id="PRU00339"/>
    </source>
</evidence>
<keyword evidence="1" id="KW-0677">Repeat</keyword>
<dbReference type="PANTHER" id="PTHR44858:SF1">
    <property type="entry name" value="UDP-N-ACETYLGLUCOSAMINE--PEPTIDE N-ACETYLGLUCOSAMINYLTRANSFERASE SPINDLY-RELATED"/>
    <property type="match status" value="1"/>
</dbReference>
<dbReference type="SMART" id="SM00028">
    <property type="entry name" value="TPR"/>
    <property type="match status" value="3"/>
</dbReference>
<evidence type="ECO:0000256" key="2">
    <source>
        <dbReference type="ARBA" id="ARBA00022803"/>
    </source>
</evidence>
<feature type="repeat" description="TPR" evidence="3">
    <location>
        <begin position="203"/>
        <end position="236"/>
    </location>
</feature>
<organism evidence="4 5">
    <name type="scientific">Diacronema lutheri</name>
    <name type="common">Unicellular marine alga</name>
    <name type="synonym">Monochrysis lutheri</name>
    <dbReference type="NCBI Taxonomy" id="2081491"/>
    <lineage>
        <taxon>Eukaryota</taxon>
        <taxon>Haptista</taxon>
        <taxon>Haptophyta</taxon>
        <taxon>Pavlovophyceae</taxon>
        <taxon>Pavlovales</taxon>
        <taxon>Pavlovaceae</taxon>
        <taxon>Diacronema</taxon>
    </lineage>
</organism>
<accession>A0A8J6CGS1</accession>
<dbReference type="OrthoDB" id="10688176at2759"/>